<gene>
    <name evidence="2" type="ORF">TART1_2746</name>
</gene>
<evidence type="ECO:0000313" key="3">
    <source>
        <dbReference type="Proteomes" id="UP000262072"/>
    </source>
</evidence>
<protein>
    <submittedName>
        <fullName evidence="2">Uncharacterized protein</fullName>
    </submittedName>
</protein>
<reference evidence="3" key="1">
    <citation type="submission" date="2018-05" db="EMBL/GenBank/DDBJ databases">
        <authorList>
            <person name="Strepis N."/>
        </authorList>
    </citation>
    <scope>NUCLEOTIDE SEQUENCE [LARGE SCALE GENOMIC DNA]</scope>
</reference>
<dbReference type="EMBL" id="UNRR01000041">
    <property type="protein sequence ID" value="SYZ79870.1"/>
    <property type="molecule type" value="Genomic_DNA"/>
</dbReference>
<organism evidence="2 3">
    <name type="scientific">Trichococcus shcherbakoviae</name>
    <dbReference type="NCBI Taxonomy" id="2094020"/>
    <lineage>
        <taxon>Bacteria</taxon>
        <taxon>Bacillati</taxon>
        <taxon>Bacillota</taxon>
        <taxon>Bacilli</taxon>
        <taxon>Lactobacillales</taxon>
        <taxon>Carnobacteriaceae</taxon>
        <taxon>Trichococcus</taxon>
    </lineage>
</organism>
<sequence>MPRCCYFLWRAHCRVATSGEGLFPGGAGRKLTVIFGEDPHTGEGGRKLIATSGVDPLTGGDNRNRPSNSGQATPIIFSDKTRSAGRPSRIPAAFR</sequence>
<accession>A0A383THM7</accession>
<dbReference type="AlphaFoldDB" id="A0A383THM7"/>
<evidence type="ECO:0000256" key="1">
    <source>
        <dbReference type="SAM" id="MobiDB-lite"/>
    </source>
</evidence>
<evidence type="ECO:0000313" key="2">
    <source>
        <dbReference type="EMBL" id="SYZ79870.1"/>
    </source>
</evidence>
<name>A0A383THM7_9LACT</name>
<dbReference type="Proteomes" id="UP000262072">
    <property type="component" value="Unassembled WGS sequence"/>
</dbReference>
<feature type="region of interest" description="Disordered" evidence="1">
    <location>
        <begin position="42"/>
        <end position="95"/>
    </location>
</feature>
<proteinExistence type="predicted"/>